<evidence type="ECO:0000256" key="2">
    <source>
        <dbReference type="ARBA" id="ARBA00006003"/>
    </source>
</evidence>
<evidence type="ECO:0000256" key="8">
    <source>
        <dbReference type="ARBA" id="ARBA00023034"/>
    </source>
</evidence>
<evidence type="ECO:0000256" key="7">
    <source>
        <dbReference type="ARBA" id="ARBA00022989"/>
    </source>
</evidence>
<dbReference type="InterPro" id="IPR050943">
    <property type="entry name" value="Glycosyltr_29_Sialyltrsf"/>
</dbReference>
<reference evidence="11" key="1">
    <citation type="submission" date="2023-10" db="EMBL/GenBank/DDBJ databases">
        <authorList>
            <person name="Chen Y."/>
            <person name="Shah S."/>
            <person name="Dougan E. K."/>
            <person name="Thang M."/>
            <person name="Chan C."/>
        </authorList>
    </citation>
    <scope>NUCLEOTIDE SEQUENCE [LARGE SCALE GENOMIC DNA]</scope>
</reference>
<dbReference type="EMBL" id="CAUYUJ010014219">
    <property type="protein sequence ID" value="CAK0838391.1"/>
    <property type="molecule type" value="Genomic_DNA"/>
</dbReference>
<keyword evidence="3" id="KW-0328">Glycosyltransferase</keyword>
<keyword evidence="6" id="KW-0735">Signal-anchor</keyword>
<comment type="similarity">
    <text evidence="2">Belongs to the glycosyltransferase 29 family.</text>
</comment>
<evidence type="ECO:0000256" key="6">
    <source>
        <dbReference type="ARBA" id="ARBA00022968"/>
    </source>
</evidence>
<organism evidence="11 12">
    <name type="scientific">Prorocentrum cordatum</name>
    <dbReference type="NCBI Taxonomy" id="2364126"/>
    <lineage>
        <taxon>Eukaryota</taxon>
        <taxon>Sar</taxon>
        <taxon>Alveolata</taxon>
        <taxon>Dinophyceae</taxon>
        <taxon>Prorocentrales</taxon>
        <taxon>Prorocentraceae</taxon>
        <taxon>Prorocentrum</taxon>
    </lineage>
</organism>
<sequence>AGLRPYASLVSSARNLDIGERVRAIQEEGGWAAFPGSNCFLRHGSREFPDGSSGEGDGAQIPLDECLSQCEGNEDCDGVTVENNRDFTMCTLLARVNLPDCYDDEQYAVWVRGSIFQKVDKFADGWTLHINTNCFEGRGSQEFPVGNEFHDESTVALNECLLRCEDDPLCEGVSFPRGTDVGTCGLRAFVNPPDCASDESTEYGLADFWMLDFPPSADSSTLPIGGLGRDRMFAVVDMQKQEGFRDIDLSSCALVGASGVMKGSLAGDEIDSHSAIIRLNRLPTEAYFDDFGSRTDILFLSKEWSGGVTLMGDGDEPQVVNCHEVDGCDNAAIISRGDLDKCDPKGLEEGWGPAHPMVGCQHKNISRLVATGFSTLHGSLPSAGLQAFFTFVPLCGKLDLYGFGGKDTADGHAEWSGHNLFEEHTIQDKVIAGQWDDLPWKRTFGEVEWLRRNAGDIRKVIGTVP</sequence>
<dbReference type="PANTHER" id="PTHR11987">
    <property type="entry name" value="ALPHA-2,8-SIALYLTRANSFERASE"/>
    <property type="match status" value="1"/>
</dbReference>
<evidence type="ECO:0000256" key="10">
    <source>
        <dbReference type="ARBA" id="ARBA00023180"/>
    </source>
</evidence>
<evidence type="ECO:0000256" key="4">
    <source>
        <dbReference type="ARBA" id="ARBA00022679"/>
    </source>
</evidence>
<gene>
    <name evidence="11" type="ORF">PCOR1329_LOCUS34345</name>
</gene>
<evidence type="ECO:0000256" key="3">
    <source>
        <dbReference type="ARBA" id="ARBA00022676"/>
    </source>
</evidence>
<dbReference type="Pfam" id="PF00777">
    <property type="entry name" value="Glyco_transf_29"/>
    <property type="match status" value="1"/>
</dbReference>
<evidence type="ECO:0000256" key="1">
    <source>
        <dbReference type="ARBA" id="ARBA00004323"/>
    </source>
</evidence>
<comment type="subcellular location">
    <subcellularLocation>
        <location evidence="1">Golgi apparatus membrane</location>
        <topology evidence="1">Single-pass type II membrane protein</topology>
    </subcellularLocation>
</comment>
<keyword evidence="7" id="KW-1133">Transmembrane helix</keyword>
<keyword evidence="5" id="KW-0812">Transmembrane</keyword>
<evidence type="ECO:0000313" key="11">
    <source>
        <dbReference type="EMBL" id="CAK0838391.1"/>
    </source>
</evidence>
<dbReference type="InterPro" id="IPR001675">
    <property type="entry name" value="Glyco_trans_29"/>
</dbReference>
<dbReference type="Gene3D" id="3.90.1480.20">
    <property type="entry name" value="Glycosyl transferase family 29"/>
    <property type="match status" value="1"/>
</dbReference>
<feature type="non-terminal residue" evidence="11">
    <location>
        <position position="1"/>
    </location>
</feature>
<comment type="caution">
    <text evidence="11">The sequence shown here is derived from an EMBL/GenBank/DDBJ whole genome shotgun (WGS) entry which is preliminary data.</text>
</comment>
<keyword evidence="4" id="KW-0808">Transferase</keyword>
<accession>A0ABN9T0G8</accession>
<name>A0ABN9T0G8_9DINO</name>
<evidence type="ECO:0008006" key="13">
    <source>
        <dbReference type="Google" id="ProtNLM"/>
    </source>
</evidence>
<dbReference type="Proteomes" id="UP001189429">
    <property type="component" value="Unassembled WGS sequence"/>
</dbReference>
<evidence type="ECO:0000256" key="5">
    <source>
        <dbReference type="ARBA" id="ARBA00022692"/>
    </source>
</evidence>
<dbReference type="InterPro" id="IPR038578">
    <property type="entry name" value="GT29-like_sf"/>
</dbReference>
<keyword evidence="12" id="KW-1185">Reference proteome</keyword>
<evidence type="ECO:0000256" key="9">
    <source>
        <dbReference type="ARBA" id="ARBA00023136"/>
    </source>
</evidence>
<evidence type="ECO:0000313" key="12">
    <source>
        <dbReference type="Proteomes" id="UP001189429"/>
    </source>
</evidence>
<keyword evidence="10" id="KW-0325">Glycoprotein</keyword>
<proteinExistence type="inferred from homology"/>
<protein>
    <recommendedName>
        <fullName evidence="13">Apple domain-containing protein</fullName>
    </recommendedName>
</protein>
<dbReference type="PANTHER" id="PTHR11987:SF53">
    <property type="entry name" value="ALPHA-2,8-SIALYLTRANSFERASE 8F-LIKE"/>
    <property type="match status" value="1"/>
</dbReference>
<keyword evidence="9" id="KW-0472">Membrane</keyword>
<keyword evidence="8" id="KW-0333">Golgi apparatus</keyword>